<dbReference type="InterPro" id="IPR016187">
    <property type="entry name" value="CTDL_fold"/>
</dbReference>
<dbReference type="InterPro" id="IPR016186">
    <property type="entry name" value="C-type_lectin-like/link_sf"/>
</dbReference>
<evidence type="ECO:0000313" key="3">
    <source>
        <dbReference type="EMBL" id="CDW34833.1"/>
    </source>
</evidence>
<name>A0A0K2U9C0_LEPSM</name>
<dbReference type="CDD" id="cd00037">
    <property type="entry name" value="CLECT"/>
    <property type="match status" value="2"/>
</dbReference>
<feature type="chain" id="PRO_5005488491" description="C-type lectin domain-containing protein" evidence="1">
    <location>
        <begin position="18"/>
        <end position="321"/>
    </location>
</feature>
<dbReference type="InterPro" id="IPR001304">
    <property type="entry name" value="C-type_lectin-like"/>
</dbReference>
<dbReference type="InterPro" id="IPR050801">
    <property type="entry name" value="Ca-Dep_Lectins_ImmuneDev"/>
</dbReference>
<feature type="domain" description="C-type lectin" evidence="2">
    <location>
        <begin position="164"/>
        <end position="270"/>
    </location>
</feature>
<accession>A0A0K2U9C0</accession>
<sequence length="321" mass="38053">MILFILPCVFFFTSIEGIPLFPDSNIQYYGVCPINFFYYPKTGLCYYKDTFTDTYVNAKEICGRMFGNRKGIFLASIQDETLRRTFFENKRFFLGITDIKQEGHFVWENGKVFEGHYPWDDFLDCGYYSPETGWGLFTCDNKKRYLCQTKSTVHCDGDYFYYDKTSRCYKISNISVSYSAALDNCKNDISEHDTRAATISDPTLLQHILEHSDPFFVGISDREREGHFVDTNDEGYPHPPWYEDRRCKSYYYPHGWDRVNCNKEMRYICQSLREEKCKTLFNKYIMYIPGRAELFTDFCSEHITDNNDISNELRNNLFIHF</sequence>
<reference evidence="3" key="1">
    <citation type="submission" date="2014-05" db="EMBL/GenBank/DDBJ databases">
        <authorList>
            <person name="Chronopoulou M."/>
        </authorList>
    </citation>
    <scope>NUCLEOTIDE SEQUENCE</scope>
    <source>
        <tissue evidence="3">Whole organism</tissue>
    </source>
</reference>
<proteinExistence type="predicted"/>
<feature type="domain" description="C-type lectin" evidence="2">
    <location>
        <begin position="41"/>
        <end position="148"/>
    </location>
</feature>
<dbReference type="Gene3D" id="3.10.100.10">
    <property type="entry name" value="Mannose-Binding Protein A, subunit A"/>
    <property type="match status" value="2"/>
</dbReference>
<dbReference type="PANTHER" id="PTHR22801">
    <property type="entry name" value="LITHOSTATHINE"/>
    <property type="match status" value="1"/>
</dbReference>
<dbReference type="PROSITE" id="PS50041">
    <property type="entry name" value="C_TYPE_LECTIN_2"/>
    <property type="match status" value="2"/>
</dbReference>
<dbReference type="Pfam" id="PF00059">
    <property type="entry name" value="Lectin_C"/>
    <property type="match status" value="2"/>
</dbReference>
<dbReference type="PANTHER" id="PTHR22801:SF63">
    <property type="entry name" value="C-TYPE LECTIN DOMAIN-CONTAINING PROTEIN"/>
    <property type="match status" value="1"/>
</dbReference>
<keyword evidence="1" id="KW-0732">Signal</keyword>
<dbReference type="EMBL" id="HACA01017472">
    <property type="protein sequence ID" value="CDW34833.1"/>
    <property type="molecule type" value="Transcribed_RNA"/>
</dbReference>
<organism evidence="3">
    <name type="scientific">Lepeophtheirus salmonis</name>
    <name type="common">Salmon louse</name>
    <name type="synonym">Caligus salmonis</name>
    <dbReference type="NCBI Taxonomy" id="72036"/>
    <lineage>
        <taxon>Eukaryota</taxon>
        <taxon>Metazoa</taxon>
        <taxon>Ecdysozoa</taxon>
        <taxon>Arthropoda</taxon>
        <taxon>Crustacea</taxon>
        <taxon>Multicrustacea</taxon>
        <taxon>Hexanauplia</taxon>
        <taxon>Copepoda</taxon>
        <taxon>Siphonostomatoida</taxon>
        <taxon>Caligidae</taxon>
        <taxon>Lepeophtheirus</taxon>
    </lineage>
</organism>
<dbReference type="SUPFAM" id="SSF56436">
    <property type="entry name" value="C-type lectin-like"/>
    <property type="match status" value="2"/>
</dbReference>
<feature type="signal peptide" evidence="1">
    <location>
        <begin position="1"/>
        <end position="17"/>
    </location>
</feature>
<dbReference type="SMART" id="SM00034">
    <property type="entry name" value="CLECT"/>
    <property type="match status" value="2"/>
</dbReference>
<protein>
    <recommendedName>
        <fullName evidence="2">C-type lectin domain-containing protein</fullName>
    </recommendedName>
</protein>
<evidence type="ECO:0000259" key="2">
    <source>
        <dbReference type="PROSITE" id="PS50041"/>
    </source>
</evidence>
<evidence type="ECO:0000256" key="1">
    <source>
        <dbReference type="SAM" id="SignalP"/>
    </source>
</evidence>
<dbReference type="AlphaFoldDB" id="A0A0K2U9C0"/>